<dbReference type="EMBL" id="PGGS01000016">
    <property type="protein sequence ID" value="PNH12030.1"/>
    <property type="molecule type" value="Genomic_DNA"/>
</dbReference>
<reference evidence="4 5" key="1">
    <citation type="journal article" date="2017" name="Mol. Biol. Evol.">
        <title>The 4-celled Tetrabaena socialis nuclear genome reveals the essential components for genetic control of cell number at the origin of multicellularity in the volvocine lineage.</title>
        <authorList>
            <person name="Featherston J."/>
            <person name="Arakaki Y."/>
            <person name="Hanschen E.R."/>
            <person name="Ferris P.J."/>
            <person name="Michod R.E."/>
            <person name="Olson B.J.S.C."/>
            <person name="Nozaki H."/>
            <person name="Durand P.M."/>
        </authorList>
    </citation>
    <scope>NUCLEOTIDE SEQUENCE [LARGE SCALE GENOMIC DNA]</scope>
    <source>
        <strain evidence="4 5">NIES-571</strain>
    </source>
</reference>
<feature type="region of interest" description="Disordered" evidence="3">
    <location>
        <begin position="1"/>
        <end position="22"/>
    </location>
</feature>
<sequence length="84" mass="8896">MAAHMRMGLGATDQKKPSCVRAEKRATEQSYIMIKPDGVQRNLVGEVIKRHHRAAQMPATQPYASKAAGMGAPSEVSSACSAAA</sequence>
<evidence type="ECO:0000256" key="1">
    <source>
        <dbReference type="ARBA" id="ARBA00000082"/>
    </source>
</evidence>
<evidence type="ECO:0000313" key="5">
    <source>
        <dbReference type="Proteomes" id="UP000236333"/>
    </source>
</evidence>
<evidence type="ECO:0000256" key="2">
    <source>
        <dbReference type="ARBA" id="ARBA00000937"/>
    </source>
</evidence>
<evidence type="ECO:0000256" key="3">
    <source>
        <dbReference type="SAM" id="MobiDB-lite"/>
    </source>
</evidence>
<accession>A0A2J8AHP1</accession>
<comment type="catalytic activity">
    <reaction evidence="2">
        <text>a ribonucleoside 5'-diphosphate + ATP = a ribonucleoside 5'-triphosphate + ADP</text>
        <dbReference type="Rhea" id="RHEA:18113"/>
        <dbReference type="ChEBI" id="CHEBI:30616"/>
        <dbReference type="ChEBI" id="CHEBI:57930"/>
        <dbReference type="ChEBI" id="CHEBI:61557"/>
        <dbReference type="ChEBI" id="CHEBI:456216"/>
        <dbReference type="EC" id="2.7.4.6"/>
    </reaction>
</comment>
<dbReference type="Proteomes" id="UP000236333">
    <property type="component" value="Unassembled WGS sequence"/>
</dbReference>
<keyword evidence="5" id="KW-1185">Reference proteome</keyword>
<dbReference type="AlphaFoldDB" id="A0A2J8AHP1"/>
<comment type="catalytic activity">
    <reaction evidence="1">
        <text>a 2'-deoxyribonucleoside 5'-diphosphate + ATP = a 2'-deoxyribonucleoside 5'-triphosphate + ADP</text>
        <dbReference type="Rhea" id="RHEA:44640"/>
        <dbReference type="ChEBI" id="CHEBI:30616"/>
        <dbReference type="ChEBI" id="CHEBI:61560"/>
        <dbReference type="ChEBI" id="CHEBI:73316"/>
        <dbReference type="ChEBI" id="CHEBI:456216"/>
        <dbReference type="EC" id="2.7.4.6"/>
    </reaction>
</comment>
<dbReference type="InterPro" id="IPR036850">
    <property type="entry name" value="NDK-like_dom_sf"/>
</dbReference>
<dbReference type="SUPFAM" id="SSF54919">
    <property type="entry name" value="Nucleoside diphosphate kinase, NDK"/>
    <property type="match status" value="1"/>
</dbReference>
<proteinExistence type="predicted"/>
<dbReference type="Gene3D" id="3.30.70.141">
    <property type="entry name" value="Nucleoside diphosphate kinase-like domain"/>
    <property type="match status" value="1"/>
</dbReference>
<dbReference type="GO" id="GO:0004550">
    <property type="term" value="F:nucleoside diphosphate kinase activity"/>
    <property type="evidence" value="ECO:0007669"/>
    <property type="project" value="UniProtKB-EC"/>
</dbReference>
<dbReference type="OrthoDB" id="1934731at2759"/>
<evidence type="ECO:0000313" key="4">
    <source>
        <dbReference type="EMBL" id="PNH12030.1"/>
    </source>
</evidence>
<organism evidence="4 5">
    <name type="scientific">Tetrabaena socialis</name>
    <dbReference type="NCBI Taxonomy" id="47790"/>
    <lineage>
        <taxon>Eukaryota</taxon>
        <taxon>Viridiplantae</taxon>
        <taxon>Chlorophyta</taxon>
        <taxon>core chlorophytes</taxon>
        <taxon>Chlorophyceae</taxon>
        <taxon>CS clade</taxon>
        <taxon>Chlamydomonadales</taxon>
        <taxon>Tetrabaenaceae</taxon>
        <taxon>Tetrabaena</taxon>
    </lineage>
</organism>
<comment type="caution">
    <text evidence="4">The sequence shown here is derived from an EMBL/GenBank/DDBJ whole genome shotgun (WGS) entry which is preliminary data.</text>
</comment>
<feature type="region of interest" description="Disordered" evidence="3">
    <location>
        <begin position="55"/>
        <end position="84"/>
    </location>
</feature>
<feature type="compositionally biased region" description="Polar residues" evidence="3">
    <location>
        <begin position="75"/>
        <end position="84"/>
    </location>
</feature>
<name>A0A2J8AHP1_9CHLO</name>
<feature type="compositionally biased region" description="Basic and acidic residues" evidence="3">
    <location>
        <begin position="13"/>
        <end position="22"/>
    </location>
</feature>
<protein>
    <submittedName>
        <fullName evidence="4">Uncharacterized protein</fullName>
    </submittedName>
</protein>
<gene>
    <name evidence="4" type="ORF">TSOC_001096</name>
</gene>